<dbReference type="PANTHER" id="PTHR20857:SF23">
    <property type="entry name" value="THIAMINE BIOSYNTHETIC BIFUNCTIONAL ENZYME"/>
    <property type="match status" value="1"/>
</dbReference>
<comment type="catalytic activity">
    <reaction evidence="7 9 10">
        <text>2-(2-carboxy-4-methylthiazol-5-yl)ethyl phosphate + 4-amino-2-methyl-5-(diphosphooxymethyl)pyrimidine + 2 H(+) = thiamine phosphate + CO2 + diphosphate</text>
        <dbReference type="Rhea" id="RHEA:47848"/>
        <dbReference type="ChEBI" id="CHEBI:15378"/>
        <dbReference type="ChEBI" id="CHEBI:16526"/>
        <dbReference type="ChEBI" id="CHEBI:33019"/>
        <dbReference type="ChEBI" id="CHEBI:37575"/>
        <dbReference type="ChEBI" id="CHEBI:57841"/>
        <dbReference type="ChEBI" id="CHEBI:62890"/>
        <dbReference type="EC" id="2.5.1.3"/>
    </reaction>
</comment>
<evidence type="ECO:0000256" key="2">
    <source>
        <dbReference type="ARBA" id="ARBA00022679"/>
    </source>
</evidence>
<dbReference type="InterPro" id="IPR013785">
    <property type="entry name" value="Aldolase_TIM"/>
</dbReference>
<reference evidence="13" key="1">
    <citation type="submission" date="2020-10" db="EMBL/GenBank/DDBJ databases">
        <authorList>
            <person name="Gilroy R."/>
        </authorList>
    </citation>
    <scope>NUCLEOTIDE SEQUENCE</scope>
    <source>
        <strain evidence="13">USAMLcec3-3695</strain>
    </source>
</reference>
<comment type="catalytic activity">
    <reaction evidence="6 9 10">
        <text>4-methyl-5-(2-phosphooxyethyl)-thiazole + 4-amino-2-methyl-5-(diphosphooxymethyl)pyrimidine + H(+) = thiamine phosphate + diphosphate</text>
        <dbReference type="Rhea" id="RHEA:22328"/>
        <dbReference type="ChEBI" id="CHEBI:15378"/>
        <dbReference type="ChEBI" id="CHEBI:33019"/>
        <dbReference type="ChEBI" id="CHEBI:37575"/>
        <dbReference type="ChEBI" id="CHEBI:57841"/>
        <dbReference type="ChEBI" id="CHEBI:58296"/>
        <dbReference type="EC" id="2.5.1.3"/>
    </reaction>
</comment>
<dbReference type="EMBL" id="DVNB01000083">
    <property type="protein sequence ID" value="HIU57721.1"/>
    <property type="molecule type" value="Genomic_DNA"/>
</dbReference>
<dbReference type="InterPro" id="IPR034291">
    <property type="entry name" value="TMP_synthase"/>
</dbReference>
<dbReference type="NCBIfam" id="TIGR00693">
    <property type="entry name" value="thiE"/>
    <property type="match status" value="1"/>
</dbReference>
<dbReference type="InterPro" id="IPR036206">
    <property type="entry name" value="ThiamineP_synth_sf"/>
</dbReference>
<dbReference type="Gene3D" id="3.20.20.70">
    <property type="entry name" value="Aldolase class I"/>
    <property type="match status" value="1"/>
</dbReference>
<name>A0A9D1MCG0_9FIRM</name>
<evidence type="ECO:0000256" key="9">
    <source>
        <dbReference type="HAMAP-Rule" id="MF_00097"/>
    </source>
</evidence>
<dbReference type="AlphaFoldDB" id="A0A9D1MCG0"/>
<feature type="binding site" evidence="9">
    <location>
        <position position="106"/>
    </location>
    <ligand>
        <name>4-amino-2-methyl-5-(diphosphooxymethyl)pyrimidine</name>
        <dbReference type="ChEBI" id="CHEBI:57841"/>
    </ligand>
</feature>
<comment type="pathway">
    <text evidence="1 9 11">Cofactor biosynthesis; thiamine diphosphate biosynthesis; thiamine phosphate from 4-amino-2-methyl-5-diphosphomethylpyrimidine and 4-methyl-5-(2-phosphoethyl)-thiazole: step 1/1.</text>
</comment>
<feature type="binding site" evidence="9">
    <location>
        <begin position="35"/>
        <end position="39"/>
    </location>
    <ligand>
        <name>4-amino-2-methyl-5-(diphosphooxymethyl)pyrimidine</name>
        <dbReference type="ChEBI" id="CHEBI:57841"/>
    </ligand>
</feature>
<comment type="function">
    <text evidence="9">Condenses 4-methyl-5-(beta-hydroxyethyl)thiazole monophosphate (THZ-P) and 2-methyl-4-amino-5-hydroxymethyl pyrimidine pyrophosphate (HMP-PP) to form thiamine monophosphate (TMP).</text>
</comment>
<keyword evidence="3 9" id="KW-0479">Metal-binding</keyword>
<evidence type="ECO:0000256" key="7">
    <source>
        <dbReference type="ARBA" id="ARBA00047851"/>
    </source>
</evidence>
<feature type="domain" description="Thiamine phosphate synthase/TenI" evidence="12">
    <location>
        <begin position="6"/>
        <end position="185"/>
    </location>
</feature>
<proteinExistence type="inferred from homology"/>
<gene>
    <name evidence="9 13" type="primary">thiE</name>
    <name evidence="13" type="ORF">IAA61_07940</name>
</gene>
<dbReference type="SUPFAM" id="SSF51391">
    <property type="entry name" value="Thiamin phosphate synthase"/>
    <property type="match status" value="1"/>
</dbReference>
<reference evidence="13" key="2">
    <citation type="journal article" date="2021" name="PeerJ">
        <title>Extensive microbial diversity within the chicken gut microbiome revealed by metagenomics and culture.</title>
        <authorList>
            <person name="Gilroy R."/>
            <person name="Ravi A."/>
            <person name="Getino M."/>
            <person name="Pursley I."/>
            <person name="Horton D.L."/>
            <person name="Alikhan N.F."/>
            <person name="Baker D."/>
            <person name="Gharbi K."/>
            <person name="Hall N."/>
            <person name="Watson M."/>
            <person name="Adriaenssens E.M."/>
            <person name="Foster-Nyarko E."/>
            <person name="Jarju S."/>
            <person name="Secka A."/>
            <person name="Antonio M."/>
            <person name="Oren A."/>
            <person name="Chaudhuri R.R."/>
            <person name="La Ragione R."/>
            <person name="Hildebrand F."/>
            <person name="Pallen M.J."/>
        </authorList>
    </citation>
    <scope>NUCLEOTIDE SEQUENCE</scope>
    <source>
        <strain evidence="13">USAMLcec3-3695</strain>
    </source>
</reference>
<dbReference type="HAMAP" id="MF_00097">
    <property type="entry name" value="TMP_synthase"/>
    <property type="match status" value="1"/>
</dbReference>
<feature type="binding site" evidence="9">
    <location>
        <begin position="182"/>
        <end position="183"/>
    </location>
    <ligand>
        <name>2-[(2R,5Z)-2-carboxy-4-methylthiazol-5(2H)-ylidene]ethyl phosphate</name>
        <dbReference type="ChEBI" id="CHEBI:62899"/>
    </ligand>
</feature>
<evidence type="ECO:0000256" key="4">
    <source>
        <dbReference type="ARBA" id="ARBA00022842"/>
    </source>
</evidence>
<keyword evidence="5 9" id="KW-0784">Thiamine biosynthesis</keyword>
<organism evidence="13 14">
    <name type="scientific">Candidatus Ornithomonoglobus merdipullorum</name>
    <dbReference type="NCBI Taxonomy" id="2840895"/>
    <lineage>
        <taxon>Bacteria</taxon>
        <taxon>Bacillati</taxon>
        <taxon>Bacillota</taxon>
        <taxon>Clostridia</taxon>
        <taxon>Candidatus Ornithomonoglobus</taxon>
    </lineage>
</organism>
<evidence type="ECO:0000256" key="11">
    <source>
        <dbReference type="RuleBase" id="RU004253"/>
    </source>
</evidence>
<dbReference type="GO" id="GO:0004789">
    <property type="term" value="F:thiamine-phosphate diphosphorylase activity"/>
    <property type="evidence" value="ECO:0007669"/>
    <property type="project" value="UniProtKB-UniRule"/>
</dbReference>
<evidence type="ECO:0000313" key="13">
    <source>
        <dbReference type="EMBL" id="HIU57721.1"/>
    </source>
</evidence>
<evidence type="ECO:0000256" key="5">
    <source>
        <dbReference type="ARBA" id="ARBA00022977"/>
    </source>
</evidence>
<evidence type="ECO:0000256" key="3">
    <source>
        <dbReference type="ARBA" id="ARBA00022723"/>
    </source>
</evidence>
<evidence type="ECO:0000256" key="10">
    <source>
        <dbReference type="RuleBase" id="RU003826"/>
    </source>
</evidence>
<dbReference type="Proteomes" id="UP000824109">
    <property type="component" value="Unassembled WGS sequence"/>
</dbReference>
<comment type="caution">
    <text evidence="13">The sequence shown here is derived from an EMBL/GenBank/DDBJ whole genome shotgun (WGS) entry which is preliminary data.</text>
</comment>
<dbReference type="EC" id="2.5.1.3" evidence="9"/>
<comment type="catalytic activity">
    <reaction evidence="8 9 10">
        <text>2-[(2R,5Z)-2-carboxy-4-methylthiazol-5(2H)-ylidene]ethyl phosphate + 4-amino-2-methyl-5-(diphosphooxymethyl)pyrimidine + 2 H(+) = thiamine phosphate + CO2 + diphosphate</text>
        <dbReference type="Rhea" id="RHEA:47844"/>
        <dbReference type="ChEBI" id="CHEBI:15378"/>
        <dbReference type="ChEBI" id="CHEBI:16526"/>
        <dbReference type="ChEBI" id="CHEBI:33019"/>
        <dbReference type="ChEBI" id="CHEBI:37575"/>
        <dbReference type="ChEBI" id="CHEBI:57841"/>
        <dbReference type="ChEBI" id="CHEBI:62899"/>
        <dbReference type="EC" id="2.5.1.3"/>
    </reaction>
</comment>
<protein>
    <recommendedName>
        <fullName evidence="9">Thiamine-phosphate synthase</fullName>
        <shortName evidence="9">TP synthase</shortName>
        <shortName evidence="9">TPS</shortName>
        <ecNumber evidence="9">2.5.1.3</ecNumber>
    </recommendedName>
    <alternativeName>
        <fullName evidence="9">Thiamine-phosphate pyrophosphorylase</fullName>
        <shortName evidence="9">TMP pyrophosphorylase</shortName>
        <shortName evidence="9">TMP-PPase</shortName>
    </alternativeName>
</protein>
<evidence type="ECO:0000259" key="12">
    <source>
        <dbReference type="Pfam" id="PF02581"/>
    </source>
</evidence>
<feature type="binding site" evidence="9">
    <location>
        <position position="162"/>
    </location>
    <ligand>
        <name>2-[(2R,5Z)-2-carboxy-4-methylthiazol-5(2H)-ylidene]ethyl phosphate</name>
        <dbReference type="ChEBI" id="CHEBI:62899"/>
    </ligand>
</feature>
<sequence>MELSRLYAITDRKLIQSSLGEDIAAAVKGGAGLIQLREKNVTEDEYIAYAREALAVCRSLGARLIINDSVAVCAAAGADGVHLGQGDTDPKEARRILGGNAIIGVTAKTVEQAQRAETDGADYLGSGAVFGTSTKADAVKMDIETLREIVSSVSIPVYAIGGINAENISQLRGSGIYGAAVVSGIFKGDIEKNAARLKEEVELL</sequence>
<feature type="binding site" evidence="9">
    <location>
        <position position="67"/>
    </location>
    <ligand>
        <name>4-amino-2-methyl-5-(diphosphooxymethyl)pyrimidine</name>
        <dbReference type="ChEBI" id="CHEBI:57841"/>
    </ligand>
</feature>
<dbReference type="CDD" id="cd00564">
    <property type="entry name" value="TMP_TenI"/>
    <property type="match status" value="1"/>
</dbReference>
<dbReference type="InterPro" id="IPR022998">
    <property type="entry name" value="ThiamineP_synth_TenI"/>
</dbReference>
<accession>A0A9D1MCG0</accession>
<comment type="similarity">
    <text evidence="9 10">Belongs to the thiamine-phosphate synthase family.</text>
</comment>
<evidence type="ECO:0000256" key="6">
    <source>
        <dbReference type="ARBA" id="ARBA00047334"/>
    </source>
</evidence>
<feature type="binding site" evidence="9">
    <location>
        <position position="135"/>
    </location>
    <ligand>
        <name>4-amino-2-methyl-5-(diphosphooxymethyl)pyrimidine</name>
        <dbReference type="ChEBI" id="CHEBI:57841"/>
    </ligand>
</feature>
<dbReference type="GO" id="GO:0005737">
    <property type="term" value="C:cytoplasm"/>
    <property type="evidence" value="ECO:0007669"/>
    <property type="project" value="TreeGrafter"/>
</dbReference>
<evidence type="ECO:0000313" key="14">
    <source>
        <dbReference type="Proteomes" id="UP000824109"/>
    </source>
</evidence>
<dbReference type="PANTHER" id="PTHR20857">
    <property type="entry name" value="THIAMINE-PHOSPHATE PYROPHOSPHORYLASE"/>
    <property type="match status" value="1"/>
</dbReference>
<dbReference type="FunFam" id="3.20.20.70:FF:000096">
    <property type="entry name" value="Thiamine-phosphate synthase"/>
    <property type="match status" value="1"/>
</dbReference>
<feature type="binding site" evidence="9">
    <location>
        <begin position="132"/>
        <end position="134"/>
    </location>
    <ligand>
        <name>2-[(2R,5Z)-2-carboxy-4-methylthiazol-5(2H)-ylidene]ethyl phosphate</name>
        <dbReference type="ChEBI" id="CHEBI:62899"/>
    </ligand>
</feature>
<feature type="binding site" evidence="9">
    <location>
        <position position="68"/>
    </location>
    <ligand>
        <name>Mg(2+)</name>
        <dbReference type="ChEBI" id="CHEBI:18420"/>
    </ligand>
</feature>
<dbReference type="Pfam" id="PF02581">
    <property type="entry name" value="TMP-TENI"/>
    <property type="match status" value="1"/>
</dbReference>
<keyword evidence="4 9" id="KW-0460">Magnesium</keyword>
<keyword evidence="2 9" id="KW-0808">Transferase</keyword>
<evidence type="ECO:0000256" key="8">
    <source>
        <dbReference type="ARBA" id="ARBA00047883"/>
    </source>
</evidence>
<evidence type="ECO:0000256" key="1">
    <source>
        <dbReference type="ARBA" id="ARBA00005165"/>
    </source>
</evidence>
<comment type="cofactor">
    <cofactor evidence="9">
        <name>Mg(2+)</name>
        <dbReference type="ChEBI" id="CHEBI:18420"/>
    </cofactor>
    <text evidence="9">Binds 1 Mg(2+) ion per subunit.</text>
</comment>
<dbReference type="GO" id="GO:0000287">
    <property type="term" value="F:magnesium ion binding"/>
    <property type="evidence" value="ECO:0007669"/>
    <property type="project" value="UniProtKB-UniRule"/>
</dbReference>
<feature type="binding site" evidence="9">
    <location>
        <position position="87"/>
    </location>
    <ligand>
        <name>Mg(2+)</name>
        <dbReference type="ChEBI" id="CHEBI:18420"/>
    </ligand>
</feature>
<dbReference type="GO" id="GO:0009229">
    <property type="term" value="P:thiamine diphosphate biosynthetic process"/>
    <property type="evidence" value="ECO:0007669"/>
    <property type="project" value="UniProtKB-UniRule"/>
</dbReference>
<dbReference type="GO" id="GO:0009228">
    <property type="term" value="P:thiamine biosynthetic process"/>
    <property type="evidence" value="ECO:0007669"/>
    <property type="project" value="UniProtKB-KW"/>
</dbReference>